<dbReference type="EMBL" id="CP087977">
    <property type="protein sequence ID" value="UUZ43710.1"/>
    <property type="molecule type" value="Genomic_DNA"/>
</dbReference>
<sequence>MVDERVEELARPGDDTDLRIAVLRYSRGGRLRRGPSLCQRRRAAGRVGRPPGVARHRCRHAW</sequence>
<accession>A0AC61U139</accession>
<name>A0AC61U139_9MICO</name>
<evidence type="ECO:0000313" key="1">
    <source>
        <dbReference type="EMBL" id="UUZ43710.1"/>
    </source>
</evidence>
<gene>
    <name evidence="1" type="ORF">LP422_12730</name>
</gene>
<evidence type="ECO:0000313" key="2">
    <source>
        <dbReference type="Proteomes" id="UP001059663"/>
    </source>
</evidence>
<proteinExistence type="predicted"/>
<protein>
    <submittedName>
        <fullName evidence="1">Uncharacterized protein</fullName>
    </submittedName>
</protein>
<organism evidence="1 2">
    <name type="scientific">Janibacter limosus</name>
    <dbReference type="NCBI Taxonomy" id="53458"/>
    <lineage>
        <taxon>Bacteria</taxon>
        <taxon>Bacillati</taxon>
        <taxon>Actinomycetota</taxon>
        <taxon>Actinomycetes</taxon>
        <taxon>Micrococcales</taxon>
        <taxon>Intrasporangiaceae</taxon>
        <taxon>Janibacter</taxon>
    </lineage>
</organism>
<reference evidence="1" key="1">
    <citation type="submission" date="2021-11" db="EMBL/GenBank/DDBJ databases">
        <title>Study of the species diversity of bacterial strains isolated from a unique natural object - Shulgan-Tash cave (Bashkiria).</title>
        <authorList>
            <person name="Sazanova A.L."/>
            <person name="Chirak E.R."/>
            <person name="Safronova V.I."/>
        </authorList>
    </citation>
    <scope>NUCLEOTIDE SEQUENCE</scope>
    <source>
        <strain evidence="1">P1</strain>
    </source>
</reference>
<dbReference type="Proteomes" id="UP001059663">
    <property type="component" value="Chromosome"/>
</dbReference>